<protein>
    <recommendedName>
        <fullName evidence="3">Nuclear transport factor 2 family protein</fullName>
    </recommendedName>
</protein>
<keyword evidence="2" id="KW-1185">Reference proteome</keyword>
<sequence>MIEISPQDLADRYMAQWTEPDAAERRAAIERLWAEDGTHILQPPVEIREIAAKLGFDHTTLEAQGYDAIEIRVARSYERFVEKGGFTFRSRADAVRLHGVVKFGWETVSVETGDVAGGGLEILVLDDDSRIKADYMFPGA</sequence>
<evidence type="ECO:0000313" key="1">
    <source>
        <dbReference type="EMBL" id="MFC6023754.1"/>
    </source>
</evidence>
<dbReference type="Proteomes" id="UP001596203">
    <property type="component" value="Unassembled WGS sequence"/>
</dbReference>
<name>A0ABW1KSL2_9ACTN</name>
<evidence type="ECO:0000313" key="2">
    <source>
        <dbReference type="Proteomes" id="UP001596203"/>
    </source>
</evidence>
<dbReference type="Gene3D" id="3.10.450.50">
    <property type="match status" value="1"/>
</dbReference>
<evidence type="ECO:0008006" key="3">
    <source>
        <dbReference type="Google" id="ProtNLM"/>
    </source>
</evidence>
<gene>
    <name evidence="1" type="ORF">ACFP2T_47330</name>
</gene>
<reference evidence="2" key="1">
    <citation type="journal article" date="2019" name="Int. J. Syst. Evol. Microbiol.">
        <title>The Global Catalogue of Microorganisms (GCM) 10K type strain sequencing project: providing services to taxonomists for standard genome sequencing and annotation.</title>
        <authorList>
            <consortium name="The Broad Institute Genomics Platform"/>
            <consortium name="The Broad Institute Genome Sequencing Center for Infectious Disease"/>
            <person name="Wu L."/>
            <person name="Ma J."/>
        </authorList>
    </citation>
    <scope>NUCLEOTIDE SEQUENCE [LARGE SCALE GENOMIC DNA]</scope>
    <source>
        <strain evidence="2">ZS-35-S2</strain>
    </source>
</reference>
<dbReference type="EMBL" id="JBHSPR010000113">
    <property type="protein sequence ID" value="MFC6023754.1"/>
    <property type="molecule type" value="Genomic_DNA"/>
</dbReference>
<proteinExistence type="predicted"/>
<dbReference type="RefSeq" id="WP_377434488.1">
    <property type="nucleotide sequence ID" value="NZ_JBHSPR010000113.1"/>
</dbReference>
<dbReference type="InterPro" id="IPR032710">
    <property type="entry name" value="NTF2-like_dom_sf"/>
</dbReference>
<dbReference type="SUPFAM" id="SSF54427">
    <property type="entry name" value="NTF2-like"/>
    <property type="match status" value="1"/>
</dbReference>
<comment type="caution">
    <text evidence="1">The sequence shown here is derived from an EMBL/GenBank/DDBJ whole genome shotgun (WGS) entry which is preliminary data.</text>
</comment>
<accession>A0ABW1KSL2</accession>
<organism evidence="1 2">
    <name type="scientific">Plantactinospora solaniradicis</name>
    <dbReference type="NCBI Taxonomy" id="1723736"/>
    <lineage>
        <taxon>Bacteria</taxon>
        <taxon>Bacillati</taxon>
        <taxon>Actinomycetota</taxon>
        <taxon>Actinomycetes</taxon>
        <taxon>Micromonosporales</taxon>
        <taxon>Micromonosporaceae</taxon>
        <taxon>Plantactinospora</taxon>
    </lineage>
</organism>